<evidence type="ECO:0000256" key="1">
    <source>
        <dbReference type="ARBA" id="ARBA00004477"/>
    </source>
</evidence>
<keyword evidence="3" id="KW-0337">GPI-anchor biosynthesis</keyword>
<evidence type="ECO:0000313" key="10">
    <source>
        <dbReference type="EMBL" id="TFY78262.1"/>
    </source>
</evidence>
<feature type="transmembrane region" description="Helical" evidence="9">
    <location>
        <begin position="122"/>
        <end position="150"/>
    </location>
</feature>
<dbReference type="InterPro" id="IPR009580">
    <property type="entry name" value="GPI_biosynthesis_protein_Pig-F"/>
</dbReference>
<dbReference type="STRING" id="135208.A0A4Y9ZTY1"/>
<comment type="pathway">
    <text evidence="2">Glycolipid biosynthesis; glycosylphosphatidylinositol-anchor biosynthesis.</text>
</comment>
<feature type="transmembrane region" description="Helical" evidence="9">
    <location>
        <begin position="20"/>
        <end position="42"/>
    </location>
</feature>
<protein>
    <submittedName>
        <fullName evidence="10">Uncharacterized protein</fullName>
    </submittedName>
</protein>
<feature type="transmembrane region" description="Helical" evidence="9">
    <location>
        <begin position="171"/>
        <end position="189"/>
    </location>
</feature>
<gene>
    <name evidence="10" type="ORF">EWM64_g5752</name>
</gene>
<dbReference type="Pfam" id="PF06699">
    <property type="entry name" value="PIG-F"/>
    <property type="match status" value="1"/>
</dbReference>
<feature type="compositionally biased region" description="Basic residues" evidence="8">
    <location>
        <begin position="312"/>
        <end position="328"/>
    </location>
</feature>
<dbReference type="UniPathway" id="UPA00196"/>
<organism evidence="10 11">
    <name type="scientific">Hericium alpestre</name>
    <dbReference type="NCBI Taxonomy" id="135208"/>
    <lineage>
        <taxon>Eukaryota</taxon>
        <taxon>Fungi</taxon>
        <taxon>Dikarya</taxon>
        <taxon>Basidiomycota</taxon>
        <taxon>Agaricomycotina</taxon>
        <taxon>Agaricomycetes</taxon>
        <taxon>Russulales</taxon>
        <taxon>Hericiaceae</taxon>
        <taxon>Hericium</taxon>
    </lineage>
</organism>
<dbReference type="Proteomes" id="UP000298061">
    <property type="component" value="Unassembled WGS sequence"/>
</dbReference>
<reference evidence="10 11" key="1">
    <citation type="submission" date="2019-02" db="EMBL/GenBank/DDBJ databases">
        <title>Genome sequencing of the rare red list fungi Hericium alpestre (H. flagellum).</title>
        <authorList>
            <person name="Buettner E."/>
            <person name="Kellner H."/>
        </authorList>
    </citation>
    <scope>NUCLEOTIDE SEQUENCE [LARGE SCALE GENOMIC DNA]</scope>
    <source>
        <strain evidence="10 11">DSM 108284</strain>
    </source>
</reference>
<accession>A0A4Y9ZTY1</accession>
<feature type="transmembrane region" description="Helical" evidence="9">
    <location>
        <begin position="237"/>
        <end position="255"/>
    </location>
</feature>
<evidence type="ECO:0000256" key="5">
    <source>
        <dbReference type="ARBA" id="ARBA00022824"/>
    </source>
</evidence>
<keyword evidence="11" id="KW-1185">Reference proteome</keyword>
<feature type="region of interest" description="Disordered" evidence="8">
    <location>
        <begin position="299"/>
        <end position="328"/>
    </location>
</feature>
<evidence type="ECO:0000313" key="11">
    <source>
        <dbReference type="Proteomes" id="UP000298061"/>
    </source>
</evidence>
<name>A0A4Y9ZTY1_9AGAM</name>
<evidence type="ECO:0000256" key="7">
    <source>
        <dbReference type="ARBA" id="ARBA00023136"/>
    </source>
</evidence>
<comment type="subcellular location">
    <subcellularLocation>
        <location evidence="1">Endoplasmic reticulum membrane</location>
        <topology evidence="1">Multi-pass membrane protein</topology>
    </subcellularLocation>
</comment>
<keyword evidence="6 9" id="KW-1133">Transmembrane helix</keyword>
<proteinExistence type="predicted"/>
<dbReference type="GO" id="GO:0005789">
    <property type="term" value="C:endoplasmic reticulum membrane"/>
    <property type="evidence" value="ECO:0007669"/>
    <property type="project" value="UniProtKB-SubCell"/>
</dbReference>
<comment type="caution">
    <text evidence="10">The sequence shown here is derived from an EMBL/GenBank/DDBJ whole genome shotgun (WGS) entry which is preliminary data.</text>
</comment>
<feature type="transmembrane region" description="Helical" evidence="9">
    <location>
        <begin position="62"/>
        <end position="88"/>
    </location>
</feature>
<dbReference type="EMBL" id="SFCI01000717">
    <property type="protein sequence ID" value="TFY78262.1"/>
    <property type="molecule type" value="Genomic_DNA"/>
</dbReference>
<evidence type="ECO:0000256" key="3">
    <source>
        <dbReference type="ARBA" id="ARBA00022502"/>
    </source>
</evidence>
<evidence type="ECO:0000256" key="4">
    <source>
        <dbReference type="ARBA" id="ARBA00022692"/>
    </source>
</evidence>
<keyword evidence="5" id="KW-0256">Endoplasmic reticulum</keyword>
<keyword evidence="4 9" id="KW-0812">Transmembrane</keyword>
<evidence type="ECO:0000256" key="9">
    <source>
        <dbReference type="SAM" id="Phobius"/>
    </source>
</evidence>
<dbReference type="AlphaFoldDB" id="A0A4Y9ZTY1"/>
<evidence type="ECO:0000256" key="8">
    <source>
        <dbReference type="SAM" id="MobiDB-lite"/>
    </source>
</evidence>
<evidence type="ECO:0000256" key="6">
    <source>
        <dbReference type="ARBA" id="ARBA00022989"/>
    </source>
</evidence>
<feature type="transmembrane region" description="Helical" evidence="9">
    <location>
        <begin position="275"/>
        <end position="295"/>
    </location>
</feature>
<dbReference type="OrthoDB" id="17366at2759"/>
<keyword evidence="7 9" id="KW-0472">Membrane</keyword>
<sequence>MSTTSPPQSPHTLPLHYPPLLLIHALVLSASLLLLPSTTEIIPFLPPAPPLARGLDKPQHPFLYPITAQPVLTMVWAVLGAVGTVGWWGGWVRMWFREGTMGSKGIQARLDRENRTADLINAWLFTFYAAVALNAVVILFGAPLSSYALYPSILTCDVLTGTAGTRHLPHSILLSVLLSILAFFVPAYALGLPPLPLPLISPSTAQGPTSSGALVLTNTWVRLFAELSPRSAPERALVYPYVGTFLGAWAGVIPIGLDWDRPWQAYPLTPAYGAAFGHVLGALGALGVSGLLWLAQTGREANEEDGTDEGAKKKKAKAKKAKVKAAAR</sequence>
<dbReference type="GO" id="GO:0006506">
    <property type="term" value="P:GPI anchor biosynthetic process"/>
    <property type="evidence" value="ECO:0007669"/>
    <property type="project" value="UniProtKB-UniPathway"/>
</dbReference>
<evidence type="ECO:0000256" key="2">
    <source>
        <dbReference type="ARBA" id="ARBA00004687"/>
    </source>
</evidence>